<keyword evidence="1" id="KW-0175">Coiled coil</keyword>
<evidence type="ECO:0000256" key="1">
    <source>
        <dbReference type="SAM" id="Coils"/>
    </source>
</evidence>
<keyword evidence="4" id="KW-1185">Reference proteome</keyword>
<keyword evidence="2" id="KW-0812">Transmembrane</keyword>
<evidence type="ECO:0000313" key="4">
    <source>
        <dbReference type="Proteomes" id="UP000244450"/>
    </source>
</evidence>
<proteinExistence type="predicted"/>
<feature type="coiled-coil region" evidence="1">
    <location>
        <begin position="156"/>
        <end position="201"/>
    </location>
</feature>
<evidence type="ECO:0000256" key="2">
    <source>
        <dbReference type="SAM" id="Phobius"/>
    </source>
</evidence>
<accession>A0A2T7BHA5</accession>
<feature type="transmembrane region" description="Helical" evidence="2">
    <location>
        <begin position="76"/>
        <end position="94"/>
    </location>
</feature>
<reference evidence="3 4" key="1">
    <citation type="submission" date="2018-04" db="EMBL/GenBank/DDBJ databases">
        <title>Chitinophaga fuyangensis sp. nov., isolated from soil in a chemical factory.</title>
        <authorList>
            <person name="Chen K."/>
        </authorList>
    </citation>
    <scope>NUCLEOTIDE SEQUENCE [LARGE SCALE GENOMIC DNA]</scope>
    <source>
        <strain evidence="3 4">LY-1</strain>
    </source>
</reference>
<organism evidence="3 4">
    <name type="scientific">Chitinophaga parva</name>
    <dbReference type="NCBI Taxonomy" id="2169414"/>
    <lineage>
        <taxon>Bacteria</taxon>
        <taxon>Pseudomonadati</taxon>
        <taxon>Bacteroidota</taxon>
        <taxon>Chitinophagia</taxon>
        <taxon>Chitinophagales</taxon>
        <taxon>Chitinophagaceae</taxon>
        <taxon>Chitinophaga</taxon>
    </lineage>
</organism>
<feature type="transmembrane region" description="Helical" evidence="2">
    <location>
        <begin position="20"/>
        <end position="40"/>
    </location>
</feature>
<protein>
    <recommendedName>
        <fullName evidence="5">SHOCT domain-containing protein</fullName>
    </recommendedName>
</protein>
<dbReference type="Proteomes" id="UP000244450">
    <property type="component" value="Unassembled WGS sequence"/>
</dbReference>
<dbReference type="AlphaFoldDB" id="A0A2T7BHA5"/>
<keyword evidence="2" id="KW-1133">Transmembrane helix</keyword>
<gene>
    <name evidence="3" type="ORF">DCC81_15430</name>
</gene>
<comment type="caution">
    <text evidence="3">The sequence shown here is derived from an EMBL/GenBank/DDBJ whole genome shotgun (WGS) entry which is preliminary data.</text>
</comment>
<feature type="transmembrane region" description="Helical" evidence="2">
    <location>
        <begin position="101"/>
        <end position="119"/>
    </location>
</feature>
<evidence type="ECO:0008006" key="5">
    <source>
        <dbReference type="Google" id="ProtNLM"/>
    </source>
</evidence>
<feature type="transmembrane region" description="Helical" evidence="2">
    <location>
        <begin position="125"/>
        <end position="148"/>
    </location>
</feature>
<evidence type="ECO:0000313" key="3">
    <source>
        <dbReference type="EMBL" id="PUZ25660.1"/>
    </source>
</evidence>
<keyword evidence="2" id="KW-0472">Membrane</keyword>
<dbReference type="EMBL" id="QCYK01000002">
    <property type="protein sequence ID" value="PUZ25660.1"/>
    <property type="molecule type" value="Genomic_DNA"/>
</dbReference>
<name>A0A2T7BHA5_9BACT</name>
<sequence>MRVLQKPYIAPAIPHIMHRYFKLTLLFTIGLMVSFFLPWVNVLFFDASAFQIPRYVSNLQEMAQAAGSTHRDYTSYLLYGIPVLCILGLCRDVFRLKIWYWDYAGILAITLAFMGYVLVKRQDLPVSFSIGCYLTLALAICGLVYGIVFNGNPPVIAESKSELFQELSNLQALKEKGVITAEIFESRRQELLQAIEQQQQEAR</sequence>